<accession>A0A2W5S4Q0</accession>
<dbReference type="EMBL" id="QFQS01000003">
    <property type="protein sequence ID" value="PZQ96709.1"/>
    <property type="molecule type" value="Genomic_DNA"/>
</dbReference>
<dbReference type="InterPro" id="IPR006016">
    <property type="entry name" value="UspA"/>
</dbReference>
<gene>
    <name evidence="3" type="ORF">DI533_14045</name>
</gene>
<sequence>MYHTILLAYDGTREGRLALREGARMAQICKARVVLLAVVDVSVGVGLAETGASTIPLYGIEDFEKILDEGAERLTRMGLAYETRLETGLPAERILAVSKAIGADLVVVGHQKKGLLSRWLTGSVAASLNDSLDCSLLIARMEIPDEVLFGKD</sequence>
<dbReference type="SUPFAM" id="SSF52402">
    <property type="entry name" value="Adenine nucleotide alpha hydrolases-like"/>
    <property type="match status" value="1"/>
</dbReference>
<dbReference type="AlphaFoldDB" id="A0A2W5S4Q0"/>
<reference evidence="3 4" key="1">
    <citation type="submission" date="2017-08" db="EMBL/GenBank/DDBJ databases">
        <title>Infants hospitalized years apart are colonized by the same room-sourced microbial strains.</title>
        <authorList>
            <person name="Brooks B."/>
            <person name="Olm M.R."/>
            <person name="Firek B.A."/>
            <person name="Baker R."/>
            <person name="Thomas B.C."/>
            <person name="Morowitz M.J."/>
            <person name="Banfield J.F."/>
        </authorList>
    </citation>
    <scope>NUCLEOTIDE SEQUENCE [LARGE SCALE GENOMIC DNA]</scope>
    <source>
        <strain evidence="3">S2_003_000_R2_11</strain>
    </source>
</reference>
<dbReference type="PRINTS" id="PR01438">
    <property type="entry name" value="UNVRSLSTRESS"/>
</dbReference>
<dbReference type="Proteomes" id="UP000248975">
    <property type="component" value="Unassembled WGS sequence"/>
</dbReference>
<dbReference type="PANTHER" id="PTHR46268:SF15">
    <property type="entry name" value="UNIVERSAL STRESS PROTEIN HP_0031"/>
    <property type="match status" value="1"/>
</dbReference>
<organism evidence="3 4">
    <name type="scientific">Cereibacter sphaeroides</name>
    <name type="common">Rhodobacter sphaeroides</name>
    <dbReference type="NCBI Taxonomy" id="1063"/>
    <lineage>
        <taxon>Bacteria</taxon>
        <taxon>Pseudomonadati</taxon>
        <taxon>Pseudomonadota</taxon>
        <taxon>Alphaproteobacteria</taxon>
        <taxon>Rhodobacterales</taxon>
        <taxon>Paracoccaceae</taxon>
        <taxon>Cereibacter</taxon>
    </lineage>
</organism>
<evidence type="ECO:0000256" key="1">
    <source>
        <dbReference type="ARBA" id="ARBA00008791"/>
    </source>
</evidence>
<evidence type="ECO:0000313" key="3">
    <source>
        <dbReference type="EMBL" id="PZQ96709.1"/>
    </source>
</evidence>
<dbReference type="InterPro" id="IPR014729">
    <property type="entry name" value="Rossmann-like_a/b/a_fold"/>
</dbReference>
<dbReference type="CDD" id="cd00293">
    <property type="entry name" value="USP-like"/>
    <property type="match status" value="1"/>
</dbReference>
<dbReference type="Pfam" id="PF00582">
    <property type="entry name" value="Usp"/>
    <property type="match status" value="1"/>
</dbReference>
<feature type="domain" description="UspA" evidence="2">
    <location>
        <begin position="1"/>
        <end position="140"/>
    </location>
</feature>
<comment type="similarity">
    <text evidence="1">Belongs to the universal stress protein A family.</text>
</comment>
<protein>
    <submittedName>
        <fullName evidence="3">Universal stress protein</fullName>
    </submittedName>
</protein>
<dbReference type="Gene3D" id="3.40.50.620">
    <property type="entry name" value="HUPs"/>
    <property type="match status" value="1"/>
</dbReference>
<comment type="caution">
    <text evidence="3">The sequence shown here is derived from an EMBL/GenBank/DDBJ whole genome shotgun (WGS) entry which is preliminary data.</text>
</comment>
<dbReference type="InterPro" id="IPR006015">
    <property type="entry name" value="Universal_stress_UspA"/>
</dbReference>
<evidence type="ECO:0000313" key="4">
    <source>
        <dbReference type="Proteomes" id="UP000248975"/>
    </source>
</evidence>
<evidence type="ECO:0000259" key="2">
    <source>
        <dbReference type="Pfam" id="PF00582"/>
    </source>
</evidence>
<proteinExistence type="inferred from homology"/>
<name>A0A2W5S4Q0_CERSP</name>
<dbReference type="PANTHER" id="PTHR46268">
    <property type="entry name" value="STRESS RESPONSE PROTEIN NHAX"/>
    <property type="match status" value="1"/>
</dbReference>